<reference evidence="3" key="1">
    <citation type="submission" date="2020-11" db="EMBL/GenBank/DDBJ databases">
        <authorList>
            <person name="Tran Van P."/>
        </authorList>
    </citation>
    <scope>NUCLEOTIDE SEQUENCE</scope>
</reference>
<feature type="region of interest" description="Disordered" evidence="1">
    <location>
        <begin position="476"/>
        <end position="554"/>
    </location>
</feature>
<dbReference type="PANTHER" id="PTHR33538:SF1">
    <property type="entry name" value="PROTEIN BRAMBLEBERRY"/>
    <property type="match status" value="1"/>
</dbReference>
<evidence type="ECO:0000256" key="1">
    <source>
        <dbReference type="SAM" id="MobiDB-lite"/>
    </source>
</evidence>
<evidence type="ECO:0000313" key="4">
    <source>
        <dbReference type="Proteomes" id="UP000677054"/>
    </source>
</evidence>
<dbReference type="EMBL" id="LR899821">
    <property type="protein sequence ID" value="CAD7242695.1"/>
    <property type="molecule type" value="Genomic_DNA"/>
</dbReference>
<evidence type="ECO:0000313" key="3">
    <source>
        <dbReference type="EMBL" id="CAD7242695.1"/>
    </source>
</evidence>
<name>A0A7R8ZZH8_9CRUS</name>
<proteinExistence type="predicted"/>
<gene>
    <name evidence="3" type="ORF">DSTB1V02_LOCUS2648</name>
</gene>
<keyword evidence="2" id="KW-0732">Signal</keyword>
<dbReference type="PANTHER" id="PTHR33538">
    <property type="entry name" value="PROTEIN GAMETE EXPRESSED 1"/>
    <property type="match status" value="1"/>
</dbReference>
<sequence>MGSPGFMSFRVKKSCFFRLLLVVALVQTSRGDLFSWIFGEDEKVQSKAVVSKPTASNLKDLQPSAGDDELVDPPFEVVDGEVFTSISKNDDFLKMLQESAPGSLSELDLCQHEVILRLKTSCQDLSEEEISKLSVQLLNCQSRIEGRVEYACTDKMTLRECTSGMDSTAWNSYHIMSNRARAVCYTARQFQFQVKTQKSVNDLFYAAKNQISSLENLHKGQEKLKGVTQEAFEKVSEGQQEFLQQQGQIQSAHLAITAHISQSLQGLRQEKMLMDLFQHQLLDLAHGLQAKLENAGTQLALRDGEQEKSHHELLSTVHSIQMQLQEAALRFSFMNEEMQKQHQKALLDLEKINGTMHSLALVLEKAEKLDHISSNIGFQLDYLVQTVGCLVMLLIGASLFDIPKPLTLLLALGIIADAPIQYRQNVIPLLGAALFFWWLSTLVKHFRKAEGEKHDKVPGAVPDIPERRILANRVMNISSPDSTPPSPQSIPRASHGPSRPVISDSLNIPGPSRNVISENLHVPGPSQPGTSSENNPMLTPSRRSLPGIAPRTPDLTYISGAKADLLQRLLSDTSKGRRSSTPSSRGSNRSPCLGTCRSGEPCRNSAMPPSDFCRVHTNQGSATVSID</sequence>
<organism evidence="3">
    <name type="scientific">Darwinula stevensoni</name>
    <dbReference type="NCBI Taxonomy" id="69355"/>
    <lineage>
        <taxon>Eukaryota</taxon>
        <taxon>Metazoa</taxon>
        <taxon>Ecdysozoa</taxon>
        <taxon>Arthropoda</taxon>
        <taxon>Crustacea</taxon>
        <taxon>Oligostraca</taxon>
        <taxon>Ostracoda</taxon>
        <taxon>Podocopa</taxon>
        <taxon>Podocopida</taxon>
        <taxon>Darwinulocopina</taxon>
        <taxon>Darwinuloidea</taxon>
        <taxon>Darwinulidae</taxon>
        <taxon>Darwinula</taxon>
    </lineage>
</organism>
<protein>
    <submittedName>
        <fullName evidence="3">Uncharacterized protein</fullName>
    </submittedName>
</protein>
<dbReference type="OrthoDB" id="5978806at2759"/>
<dbReference type="AlphaFoldDB" id="A0A7R8ZZH8"/>
<feature type="signal peptide" evidence="2">
    <location>
        <begin position="1"/>
        <end position="31"/>
    </location>
</feature>
<accession>A0A7R8ZZH8</accession>
<feature type="region of interest" description="Disordered" evidence="1">
    <location>
        <begin position="572"/>
        <end position="593"/>
    </location>
</feature>
<feature type="chain" id="PRO_5036402714" evidence="2">
    <location>
        <begin position="32"/>
        <end position="627"/>
    </location>
</feature>
<dbReference type="Proteomes" id="UP000677054">
    <property type="component" value="Unassembled WGS sequence"/>
</dbReference>
<evidence type="ECO:0000256" key="2">
    <source>
        <dbReference type="SAM" id="SignalP"/>
    </source>
</evidence>
<feature type="compositionally biased region" description="Polar residues" evidence="1">
    <location>
        <begin position="527"/>
        <end position="542"/>
    </location>
</feature>
<feature type="compositionally biased region" description="Low complexity" evidence="1">
    <location>
        <begin position="579"/>
        <end position="591"/>
    </location>
</feature>
<dbReference type="EMBL" id="CAJPEV010000304">
    <property type="protein sequence ID" value="CAG0883726.1"/>
    <property type="molecule type" value="Genomic_DNA"/>
</dbReference>
<dbReference type="InterPro" id="IPR040346">
    <property type="entry name" value="GEX1/Brambleberry"/>
</dbReference>
<keyword evidence="4" id="KW-1185">Reference proteome</keyword>